<dbReference type="GO" id="GO:0055085">
    <property type="term" value="P:transmembrane transport"/>
    <property type="evidence" value="ECO:0000318"/>
    <property type="project" value="GO_Central"/>
</dbReference>
<dbReference type="PROSITE" id="PS00216">
    <property type="entry name" value="SUGAR_TRANSPORT_1"/>
    <property type="match status" value="2"/>
</dbReference>
<dbReference type="InterPro" id="IPR020846">
    <property type="entry name" value="MFS_dom"/>
</dbReference>
<dbReference type="OrthoDB" id="6612291at2759"/>
<proteinExistence type="inferred from homology"/>
<dbReference type="InterPro" id="IPR014756">
    <property type="entry name" value="Ig_E-set"/>
</dbReference>
<feature type="transmembrane region" description="Helical" evidence="9">
    <location>
        <begin position="651"/>
        <end position="671"/>
    </location>
</feature>
<evidence type="ECO:0000256" key="8">
    <source>
        <dbReference type="ARBA" id="ARBA00024348"/>
    </source>
</evidence>
<name>E9H463_DAPPU</name>
<comment type="similarity">
    <text evidence="8">Belongs to the major facilitator superfamily. Sugar transporter (TC 2.A.1.1) family. Trehalose transporter subfamily.</text>
</comment>
<dbReference type="InterPro" id="IPR011022">
    <property type="entry name" value="Arrestin_C-like"/>
</dbReference>
<evidence type="ECO:0000313" key="12">
    <source>
        <dbReference type="Proteomes" id="UP000000305"/>
    </source>
</evidence>
<dbReference type="InterPro" id="IPR005828">
    <property type="entry name" value="MFS_sugar_transport-like"/>
</dbReference>
<dbReference type="InParanoid" id="E9H463"/>
<feature type="transmembrane region" description="Helical" evidence="9">
    <location>
        <begin position="319"/>
        <end position="339"/>
    </location>
</feature>
<keyword evidence="6 9" id="KW-0472">Membrane</keyword>
<dbReference type="NCBIfam" id="TIGR00879">
    <property type="entry name" value="SP"/>
    <property type="match status" value="1"/>
</dbReference>
<dbReference type="KEGG" id="dpx:DAPPUDRAFT_325252"/>
<dbReference type="FunFam" id="1.20.1250.20:FF:000055">
    <property type="entry name" value="Facilitated trehalose transporter Tret1-2 homolog"/>
    <property type="match status" value="1"/>
</dbReference>
<dbReference type="EMBL" id="GL732590">
    <property type="protein sequence ID" value="EFX73492.1"/>
    <property type="molecule type" value="Genomic_DNA"/>
</dbReference>
<dbReference type="CDD" id="cd17358">
    <property type="entry name" value="MFS_GLUT6_8_Class3_like"/>
    <property type="match status" value="1"/>
</dbReference>
<gene>
    <name evidence="11" type="ORF">DAPPUDRAFT_325252</name>
</gene>
<dbReference type="GO" id="GO:0051119">
    <property type="term" value="F:sugar transmembrane transporter activity"/>
    <property type="evidence" value="ECO:0007669"/>
    <property type="project" value="InterPro"/>
</dbReference>
<feature type="transmembrane region" description="Helical" evidence="9">
    <location>
        <begin position="576"/>
        <end position="597"/>
    </location>
</feature>
<keyword evidence="4 9" id="KW-0812">Transmembrane</keyword>
<evidence type="ECO:0000256" key="2">
    <source>
        <dbReference type="ARBA" id="ARBA00005298"/>
    </source>
</evidence>
<feature type="transmembrane region" description="Helical" evidence="9">
    <location>
        <begin position="430"/>
        <end position="449"/>
    </location>
</feature>
<dbReference type="InterPro" id="IPR036259">
    <property type="entry name" value="MFS_trans_sf"/>
</dbReference>
<dbReference type="Proteomes" id="UP000000305">
    <property type="component" value="Unassembled WGS sequence"/>
</dbReference>
<feature type="transmembrane region" description="Helical" evidence="9">
    <location>
        <begin position="683"/>
        <end position="701"/>
    </location>
</feature>
<dbReference type="FunCoup" id="E9H463">
    <property type="interactions" value="174"/>
</dbReference>
<dbReference type="InterPro" id="IPR050549">
    <property type="entry name" value="MFS_Trehalose_Transporter"/>
</dbReference>
<feature type="transmembrane region" description="Helical" evidence="9">
    <location>
        <begin position="405"/>
        <end position="424"/>
    </location>
</feature>
<keyword evidence="3" id="KW-1003">Cell membrane</keyword>
<keyword evidence="12" id="KW-1185">Reference proteome</keyword>
<dbReference type="HOGENOM" id="CLU_384162_0_0_1"/>
<dbReference type="InterPro" id="IPR011021">
    <property type="entry name" value="Arrestin-like_N"/>
</dbReference>
<dbReference type="PANTHER" id="PTHR48021">
    <property type="match status" value="1"/>
</dbReference>
<dbReference type="InterPro" id="IPR044775">
    <property type="entry name" value="MFS_ERD6/Tret1-like"/>
</dbReference>
<reference evidence="11 12" key="1">
    <citation type="journal article" date="2011" name="Science">
        <title>The ecoresponsive genome of Daphnia pulex.</title>
        <authorList>
            <person name="Colbourne J.K."/>
            <person name="Pfrender M.E."/>
            <person name="Gilbert D."/>
            <person name="Thomas W.K."/>
            <person name="Tucker A."/>
            <person name="Oakley T.H."/>
            <person name="Tokishita S."/>
            <person name="Aerts A."/>
            <person name="Arnold G.J."/>
            <person name="Basu M.K."/>
            <person name="Bauer D.J."/>
            <person name="Caceres C.E."/>
            <person name="Carmel L."/>
            <person name="Casola C."/>
            <person name="Choi J.H."/>
            <person name="Detter J.C."/>
            <person name="Dong Q."/>
            <person name="Dusheyko S."/>
            <person name="Eads B.D."/>
            <person name="Frohlich T."/>
            <person name="Geiler-Samerotte K.A."/>
            <person name="Gerlach D."/>
            <person name="Hatcher P."/>
            <person name="Jogdeo S."/>
            <person name="Krijgsveld J."/>
            <person name="Kriventseva E.V."/>
            <person name="Kultz D."/>
            <person name="Laforsch C."/>
            <person name="Lindquist E."/>
            <person name="Lopez J."/>
            <person name="Manak J.R."/>
            <person name="Muller J."/>
            <person name="Pangilinan J."/>
            <person name="Patwardhan R.P."/>
            <person name="Pitluck S."/>
            <person name="Pritham E.J."/>
            <person name="Rechtsteiner A."/>
            <person name="Rho M."/>
            <person name="Rogozin I.B."/>
            <person name="Sakarya O."/>
            <person name="Salamov A."/>
            <person name="Schaack S."/>
            <person name="Shapiro H."/>
            <person name="Shiga Y."/>
            <person name="Skalitzky C."/>
            <person name="Smith Z."/>
            <person name="Souvorov A."/>
            <person name="Sung W."/>
            <person name="Tang Z."/>
            <person name="Tsuchiya D."/>
            <person name="Tu H."/>
            <person name="Vos H."/>
            <person name="Wang M."/>
            <person name="Wolf Y.I."/>
            <person name="Yamagata H."/>
            <person name="Yamada T."/>
            <person name="Ye Y."/>
            <person name="Shaw J.R."/>
            <person name="Andrews J."/>
            <person name="Crease T.J."/>
            <person name="Tang H."/>
            <person name="Lucas S.M."/>
            <person name="Robertson H.M."/>
            <person name="Bork P."/>
            <person name="Koonin E.V."/>
            <person name="Zdobnov E.M."/>
            <person name="Grigoriev I.V."/>
            <person name="Lynch M."/>
            <person name="Boore J.L."/>
        </authorList>
    </citation>
    <scope>NUCLEOTIDE SEQUENCE [LARGE SCALE GENOMIC DNA]</scope>
</reference>
<dbReference type="eggNOG" id="KOG3780">
    <property type="taxonomic scope" value="Eukaryota"/>
</dbReference>
<evidence type="ECO:0000256" key="4">
    <source>
        <dbReference type="ARBA" id="ARBA00022692"/>
    </source>
</evidence>
<feature type="transmembrane region" description="Helical" evidence="9">
    <location>
        <begin position="346"/>
        <end position="366"/>
    </location>
</feature>
<evidence type="ECO:0000256" key="5">
    <source>
        <dbReference type="ARBA" id="ARBA00022989"/>
    </source>
</evidence>
<dbReference type="SMART" id="SM01017">
    <property type="entry name" value="Arrestin_C"/>
    <property type="match status" value="1"/>
</dbReference>
<feature type="domain" description="Major facilitator superfamily (MFS) profile" evidence="10">
    <location>
        <begin position="269"/>
        <end position="705"/>
    </location>
</feature>
<dbReference type="Pfam" id="PF00083">
    <property type="entry name" value="Sugar_tr"/>
    <property type="match status" value="1"/>
</dbReference>
<feature type="transmembrane region" description="Helical" evidence="9">
    <location>
        <begin position="372"/>
        <end position="393"/>
    </location>
</feature>
<comment type="subcellular location">
    <subcellularLocation>
        <location evidence="1">Cell membrane</location>
        <topology evidence="1">Multi-pass membrane protein</topology>
    </subcellularLocation>
</comment>
<dbReference type="InterPro" id="IPR003663">
    <property type="entry name" value="Sugar/inositol_transpt"/>
</dbReference>
<dbReference type="PRINTS" id="PR00171">
    <property type="entry name" value="SUGRTRNSPORT"/>
</dbReference>
<feature type="non-terminal residue" evidence="11">
    <location>
        <position position="720"/>
    </location>
</feature>
<dbReference type="AlphaFoldDB" id="E9H463"/>
<sequence length="720" mass="80563">MVLERFTIFLDNADATYFPGQQITGKVHVWNNLPKNVRGIYNECRGFARVSFSTIEQRSRTVRRRGRSHLEVTNASVNHTSNEEYFYQRIALKEGGNDHWEMNQGRHQYPFSFTLPNEIPSSFEGIHGYVRYTIRAVFQRRRKWNHECKMAFTVNSIMDLNTIAEASMPIEASDYKTLGLFCCQSNPITARFSLDRMGYVPGEKIYFNAEVENLSRQVMHGSKFQLIERTSFHAVGKTESCERVIREFSRGQFATSEFWENHAISVPPVVSSELRCCKIIDVDYRIVPQLQQNSTEIFNETSSSDWIAHINLDDNQMSWVGSLPNLGALFGALGAGFLMDKFGRRFVLMTMSLPYLVACLLLAAAANPGMLYAGRFIGGFAGGICSVVSPTYLREITMPTLRGILGMFFSTFVCSGILVTSLMGWLNWRLISAISAIFPVILFAAMFFAPESPYYLIKAGKKFEAQKALKRLRGIKYNIGPEINQLEVRLNKELAEKSSPSDLIKPWALKPLIIAVSLMIFQQLSGINAAVYNSVAIFESAGSTLDNLVCAILLNLDQLVVTVASSLLVERLGRRTLFVLSELTMCISLFGLGTFFYLKDNPETDPALVESLGWLPLVSLILFIGAFGIGAGPVPWLMAGELLPDKVKGPGVSIATFTNWFLAFVVTKTFVNIQSAITSAGAFWMFGICCVIGSLFGLFILPETKGKTQEEIQYLFTKKK</sequence>
<dbReference type="Pfam" id="PF02752">
    <property type="entry name" value="Arrestin_C"/>
    <property type="match status" value="1"/>
</dbReference>
<dbReference type="PANTHER" id="PTHR48021:SF1">
    <property type="entry name" value="GH07001P-RELATED"/>
    <property type="match status" value="1"/>
</dbReference>
<evidence type="ECO:0000313" key="11">
    <source>
        <dbReference type="EMBL" id="EFX73492.1"/>
    </source>
</evidence>
<dbReference type="InterPro" id="IPR014752">
    <property type="entry name" value="Arrestin-like_C"/>
</dbReference>
<dbReference type="Pfam" id="PF00339">
    <property type="entry name" value="Arrestin_N"/>
    <property type="match status" value="1"/>
</dbReference>
<evidence type="ECO:0000259" key="10">
    <source>
        <dbReference type="PROSITE" id="PS50850"/>
    </source>
</evidence>
<dbReference type="GO" id="GO:0016020">
    <property type="term" value="C:membrane"/>
    <property type="evidence" value="ECO:0000318"/>
    <property type="project" value="GO_Central"/>
</dbReference>
<evidence type="ECO:0000256" key="9">
    <source>
        <dbReference type="SAM" id="Phobius"/>
    </source>
</evidence>
<evidence type="ECO:0000256" key="3">
    <source>
        <dbReference type="ARBA" id="ARBA00022475"/>
    </source>
</evidence>
<dbReference type="eggNOG" id="KOG0254">
    <property type="taxonomic scope" value="Eukaryota"/>
</dbReference>
<dbReference type="GO" id="GO:0005886">
    <property type="term" value="C:plasma membrane"/>
    <property type="evidence" value="ECO:0007669"/>
    <property type="project" value="UniProtKB-SubCell"/>
</dbReference>
<dbReference type="SUPFAM" id="SSF103473">
    <property type="entry name" value="MFS general substrate transporter"/>
    <property type="match status" value="1"/>
</dbReference>
<evidence type="ECO:0000256" key="7">
    <source>
        <dbReference type="ARBA" id="ARBA00023180"/>
    </source>
</evidence>
<dbReference type="Gene3D" id="1.20.1250.20">
    <property type="entry name" value="MFS general substrate transporter like domains"/>
    <property type="match status" value="1"/>
</dbReference>
<dbReference type="Gene3D" id="2.60.40.640">
    <property type="match status" value="2"/>
</dbReference>
<dbReference type="GO" id="GO:0022857">
    <property type="term" value="F:transmembrane transporter activity"/>
    <property type="evidence" value="ECO:0000318"/>
    <property type="project" value="GO_Central"/>
</dbReference>
<dbReference type="PROSITE" id="PS50850">
    <property type="entry name" value="MFS"/>
    <property type="match status" value="1"/>
</dbReference>
<dbReference type="InterPro" id="IPR005829">
    <property type="entry name" value="Sugar_transporter_CS"/>
</dbReference>
<comment type="similarity">
    <text evidence="2">Belongs to the arrestin family.</text>
</comment>
<dbReference type="FunFam" id="2.60.40.640:FF:000099">
    <property type="entry name" value="Arrestin domain-containing protein A"/>
    <property type="match status" value="1"/>
</dbReference>
<dbReference type="PROSITE" id="PS00217">
    <property type="entry name" value="SUGAR_TRANSPORT_2"/>
    <property type="match status" value="1"/>
</dbReference>
<accession>E9H463</accession>
<dbReference type="PhylomeDB" id="E9H463"/>
<protein>
    <recommendedName>
        <fullName evidence="10">Major facilitator superfamily (MFS) profile domain-containing protein</fullName>
    </recommendedName>
</protein>
<feature type="transmembrane region" description="Helical" evidence="9">
    <location>
        <begin position="617"/>
        <end position="639"/>
    </location>
</feature>
<organism evidence="11 12">
    <name type="scientific">Daphnia pulex</name>
    <name type="common">Water flea</name>
    <dbReference type="NCBI Taxonomy" id="6669"/>
    <lineage>
        <taxon>Eukaryota</taxon>
        <taxon>Metazoa</taxon>
        <taxon>Ecdysozoa</taxon>
        <taxon>Arthropoda</taxon>
        <taxon>Crustacea</taxon>
        <taxon>Branchiopoda</taxon>
        <taxon>Diplostraca</taxon>
        <taxon>Cladocera</taxon>
        <taxon>Anomopoda</taxon>
        <taxon>Daphniidae</taxon>
        <taxon>Daphnia</taxon>
    </lineage>
</organism>
<dbReference type="SUPFAM" id="SSF81296">
    <property type="entry name" value="E set domains"/>
    <property type="match status" value="2"/>
</dbReference>
<keyword evidence="5 9" id="KW-1133">Transmembrane helix</keyword>
<evidence type="ECO:0000256" key="6">
    <source>
        <dbReference type="ARBA" id="ARBA00023136"/>
    </source>
</evidence>
<keyword evidence="7" id="KW-0325">Glycoprotein</keyword>
<evidence type="ECO:0000256" key="1">
    <source>
        <dbReference type="ARBA" id="ARBA00004651"/>
    </source>
</evidence>